<protein>
    <recommendedName>
        <fullName evidence="3">STAS/SEC14 domain-containing protein</fullName>
    </recommendedName>
</protein>
<accession>A0A3B7R3T2</accession>
<dbReference type="AlphaFoldDB" id="A0A3B7R3T2"/>
<gene>
    <name evidence="1" type="ORF">D3Y59_14000</name>
</gene>
<proteinExistence type="predicted"/>
<keyword evidence="2" id="KW-1185">Reference proteome</keyword>
<organism evidence="1 2">
    <name type="scientific">Hymenobacter oligotrophus</name>
    <dbReference type="NCBI Taxonomy" id="2319843"/>
    <lineage>
        <taxon>Bacteria</taxon>
        <taxon>Pseudomonadati</taxon>
        <taxon>Bacteroidota</taxon>
        <taxon>Cytophagia</taxon>
        <taxon>Cytophagales</taxon>
        <taxon>Hymenobacteraceae</taxon>
        <taxon>Hymenobacter</taxon>
    </lineage>
</organism>
<sequence length="131" mass="14618">MAQLLFQAATIEIQFDPLNDWLYVNWLGNQTEESVRAGATKILEYVQQERTRKVLNDNSYVTGMWGGAAEWIGQELMPALSAAGLEYAAWVYSPDIYSRLSTDSSLQHVTGGVIVLPFDDVATAGSWLRQM</sequence>
<evidence type="ECO:0008006" key="3">
    <source>
        <dbReference type="Google" id="ProtNLM"/>
    </source>
</evidence>
<reference evidence="1 2" key="1">
    <citation type="submission" date="2018-09" db="EMBL/GenBank/DDBJ databases">
        <title>Hymenobacter medium sp. nov., isolated from R2A medium.</title>
        <authorList>
            <person name="Yingchao G."/>
        </authorList>
    </citation>
    <scope>NUCLEOTIDE SEQUENCE [LARGE SCALE GENOMIC DNA]</scope>
    <source>
        <strain evidence="2">sh-6</strain>
    </source>
</reference>
<evidence type="ECO:0000313" key="1">
    <source>
        <dbReference type="EMBL" id="AYA38053.1"/>
    </source>
</evidence>
<evidence type="ECO:0000313" key="2">
    <source>
        <dbReference type="Proteomes" id="UP000262802"/>
    </source>
</evidence>
<dbReference type="KEGG" id="hyh:D3Y59_14000"/>
<dbReference type="RefSeq" id="WP_119445605.1">
    <property type="nucleotide sequence ID" value="NZ_CP032317.1"/>
</dbReference>
<dbReference type="EMBL" id="CP032317">
    <property type="protein sequence ID" value="AYA38053.1"/>
    <property type="molecule type" value="Genomic_DNA"/>
</dbReference>
<name>A0A3B7R3T2_9BACT</name>
<dbReference type="OrthoDB" id="893408at2"/>
<dbReference type="Proteomes" id="UP000262802">
    <property type="component" value="Chromosome"/>
</dbReference>